<dbReference type="AlphaFoldDB" id="A0A317DMP0"/>
<feature type="transmembrane region" description="Helical" evidence="1">
    <location>
        <begin position="36"/>
        <end position="55"/>
    </location>
</feature>
<organism evidence="2 3">
    <name type="scientific">Micromonospora sicca</name>
    <dbReference type="NCBI Taxonomy" id="2202420"/>
    <lineage>
        <taxon>Bacteria</taxon>
        <taxon>Bacillati</taxon>
        <taxon>Actinomycetota</taxon>
        <taxon>Actinomycetes</taxon>
        <taxon>Micromonosporales</taxon>
        <taxon>Micromonosporaceae</taxon>
        <taxon>Micromonospora</taxon>
    </lineage>
</organism>
<evidence type="ECO:0000313" key="2">
    <source>
        <dbReference type="EMBL" id="PWR15066.1"/>
    </source>
</evidence>
<dbReference type="EMBL" id="QGKS01000198">
    <property type="protein sequence ID" value="PWR15066.1"/>
    <property type="molecule type" value="Genomic_DNA"/>
</dbReference>
<feature type="transmembrane region" description="Helical" evidence="1">
    <location>
        <begin position="191"/>
        <end position="210"/>
    </location>
</feature>
<feature type="transmembrane region" description="Helical" evidence="1">
    <location>
        <begin position="150"/>
        <end position="171"/>
    </location>
</feature>
<reference evidence="2 3" key="1">
    <citation type="submission" date="2018-05" db="EMBL/GenBank/DDBJ databases">
        <title>Micromonosporas from Atacama Desert.</title>
        <authorList>
            <person name="Carro L."/>
            <person name="Golinska P."/>
            <person name="Klenk H.-P."/>
            <person name="Goodfellow M."/>
        </authorList>
    </citation>
    <scope>NUCLEOTIDE SEQUENCE [LARGE SCALE GENOMIC DNA]</scope>
    <source>
        <strain evidence="2 3">4G51</strain>
    </source>
</reference>
<feature type="transmembrane region" description="Helical" evidence="1">
    <location>
        <begin position="75"/>
        <end position="94"/>
    </location>
</feature>
<keyword evidence="1" id="KW-0812">Transmembrane</keyword>
<dbReference type="OrthoDB" id="3684935at2"/>
<proteinExistence type="predicted"/>
<evidence type="ECO:0000313" key="3">
    <source>
        <dbReference type="Proteomes" id="UP000246050"/>
    </source>
</evidence>
<keyword evidence="1" id="KW-1133">Transmembrane helix</keyword>
<evidence type="ECO:0000256" key="1">
    <source>
        <dbReference type="SAM" id="Phobius"/>
    </source>
</evidence>
<feature type="transmembrane region" description="Helical" evidence="1">
    <location>
        <begin position="114"/>
        <end position="138"/>
    </location>
</feature>
<dbReference type="InterPro" id="IPR021315">
    <property type="entry name" value="Gap/Sap"/>
</dbReference>
<dbReference type="Pfam" id="PF11139">
    <property type="entry name" value="SfLAP"/>
    <property type="match status" value="1"/>
</dbReference>
<keyword evidence="1" id="KW-0472">Membrane</keyword>
<protein>
    <recommendedName>
        <fullName evidence="4">GAP family protein</fullName>
    </recommendedName>
</protein>
<name>A0A317DMP0_9ACTN</name>
<accession>A0A317DMP0</accession>
<evidence type="ECO:0008006" key="4">
    <source>
        <dbReference type="Google" id="ProtNLM"/>
    </source>
</evidence>
<dbReference type="Proteomes" id="UP000246050">
    <property type="component" value="Unassembled WGS sequence"/>
</dbReference>
<comment type="caution">
    <text evidence="2">The sequence shown here is derived from an EMBL/GenBank/DDBJ whole genome shotgun (WGS) entry which is preliminary data.</text>
</comment>
<gene>
    <name evidence="2" type="ORF">DKT69_12900</name>
</gene>
<sequence length="211" mass="22993">MNLLTVLPLALVMVAGPQLISAVFLAAGRQPRRSSVAYLSGAALSLLVALTVWYVVFRRVKRSVGGDQEGSGRRLVDWIVLALLLVLLVIVFLRRHRDQTPAWMTKLEDPGPRFAFGLGLLLLAATPSNEVIMASVAGSLAGHDRPWWHLLPFLVLTLLLLALPLLALLLLGHRARAALPRVRDWANAHSWVVSGLVTLVFVAIVTADLAR</sequence>